<proteinExistence type="predicted"/>
<dbReference type="AlphaFoldDB" id="A0A1V9FCR1"/>
<dbReference type="OrthoDB" id="9759607at2"/>
<protein>
    <recommendedName>
        <fullName evidence="1">GAF domain-containing protein</fullName>
    </recommendedName>
</protein>
<evidence type="ECO:0000259" key="1">
    <source>
        <dbReference type="Pfam" id="PF13185"/>
    </source>
</evidence>
<evidence type="ECO:0000313" key="3">
    <source>
        <dbReference type="Proteomes" id="UP000192276"/>
    </source>
</evidence>
<dbReference type="Proteomes" id="UP000192276">
    <property type="component" value="Unassembled WGS sequence"/>
</dbReference>
<gene>
    <name evidence="2" type="ORF">A4R26_26975</name>
</gene>
<accession>A0A1V9FCR1</accession>
<evidence type="ECO:0000313" key="2">
    <source>
        <dbReference type="EMBL" id="OQP56154.1"/>
    </source>
</evidence>
<dbReference type="Gene3D" id="3.30.450.40">
    <property type="match status" value="1"/>
</dbReference>
<comment type="caution">
    <text evidence="2">The sequence shown here is derived from an EMBL/GenBank/DDBJ whole genome shotgun (WGS) entry which is preliminary data.</text>
</comment>
<dbReference type="RefSeq" id="WP_081169155.1">
    <property type="nucleotide sequence ID" value="NZ_LWBP01000204.1"/>
</dbReference>
<reference evidence="3" key="1">
    <citation type="submission" date="2016-04" db="EMBL/GenBank/DDBJ databases">
        <authorList>
            <person name="Chen L."/>
            <person name="Zhuang W."/>
            <person name="Wang G."/>
        </authorList>
    </citation>
    <scope>NUCLEOTIDE SEQUENCE [LARGE SCALE GENOMIC DNA]</scope>
    <source>
        <strain evidence="3">208</strain>
    </source>
</reference>
<keyword evidence="3" id="KW-1185">Reference proteome</keyword>
<dbReference type="InterPro" id="IPR029016">
    <property type="entry name" value="GAF-like_dom_sf"/>
</dbReference>
<feature type="domain" description="GAF" evidence="1">
    <location>
        <begin position="29"/>
        <end position="166"/>
    </location>
</feature>
<dbReference type="Pfam" id="PF13185">
    <property type="entry name" value="GAF_2"/>
    <property type="match status" value="1"/>
</dbReference>
<name>A0A1V9FCR1_9BACT</name>
<dbReference type="SUPFAM" id="SSF55781">
    <property type="entry name" value="GAF domain-like"/>
    <property type="match status" value="1"/>
</dbReference>
<sequence>MNDMIMGVVDRAVQDAMEMRQKGMPQNKILAGLVAAAENLAGGGAVSSILLLDKDGLLRNGASPQLPHDYLNAIDGLKPHPSVGTCAAAAATGSMVVTLDFMADDKWAELRHLPTALGFTGAWSMPIKDAEGKVLGTFGTYFRTKREPSPAEITAIKLLAETAARIVCRGY</sequence>
<organism evidence="2 3">
    <name type="scientific">Niastella populi</name>
    <dbReference type="NCBI Taxonomy" id="550983"/>
    <lineage>
        <taxon>Bacteria</taxon>
        <taxon>Pseudomonadati</taxon>
        <taxon>Bacteroidota</taxon>
        <taxon>Chitinophagia</taxon>
        <taxon>Chitinophagales</taxon>
        <taxon>Chitinophagaceae</taxon>
        <taxon>Niastella</taxon>
    </lineage>
</organism>
<dbReference type="InterPro" id="IPR003018">
    <property type="entry name" value="GAF"/>
</dbReference>
<dbReference type="EMBL" id="LWBP01000204">
    <property type="protein sequence ID" value="OQP56154.1"/>
    <property type="molecule type" value="Genomic_DNA"/>
</dbReference>